<reference evidence="1 2" key="1">
    <citation type="submission" date="2019-03" db="EMBL/GenBank/DDBJ databases">
        <title>Genomic Encyclopedia of Type Strains, Phase IV (KMG-IV): sequencing the most valuable type-strain genomes for metagenomic binning, comparative biology and taxonomic classification.</title>
        <authorList>
            <person name="Goeker M."/>
        </authorList>
    </citation>
    <scope>NUCLEOTIDE SEQUENCE [LARGE SCALE GENOMIC DNA]</scope>
    <source>
        <strain evidence="1 2">JA181</strain>
    </source>
</reference>
<name>A0A4R8F6H6_9RHOB</name>
<proteinExistence type="predicted"/>
<gene>
    <name evidence="1" type="ORF">EV657_1458</name>
</gene>
<dbReference type="EMBL" id="SOEB01000045">
    <property type="protein sequence ID" value="TDX21124.1"/>
    <property type="molecule type" value="Genomic_DNA"/>
</dbReference>
<evidence type="ECO:0000313" key="1">
    <source>
        <dbReference type="EMBL" id="TDX21124.1"/>
    </source>
</evidence>
<comment type="caution">
    <text evidence="1">The sequence shown here is derived from an EMBL/GenBank/DDBJ whole genome shotgun (WGS) entry which is preliminary data.</text>
</comment>
<accession>A0A4R8F6H6</accession>
<sequence>MRSIPLLAVNATDVFDEITAAKRQPRRRRMVAVRARSC</sequence>
<dbReference type="AlphaFoldDB" id="A0A4R8F6H6"/>
<evidence type="ECO:0000313" key="2">
    <source>
        <dbReference type="Proteomes" id="UP000295484"/>
    </source>
</evidence>
<protein>
    <submittedName>
        <fullName evidence="1">Uncharacterized protein</fullName>
    </submittedName>
</protein>
<organism evidence="1 2">
    <name type="scientific">Rhodovulum visakhapatnamense</name>
    <dbReference type="NCBI Taxonomy" id="364297"/>
    <lineage>
        <taxon>Bacteria</taxon>
        <taxon>Pseudomonadati</taxon>
        <taxon>Pseudomonadota</taxon>
        <taxon>Alphaproteobacteria</taxon>
        <taxon>Rhodobacterales</taxon>
        <taxon>Paracoccaceae</taxon>
        <taxon>Rhodovulum</taxon>
    </lineage>
</organism>
<dbReference type="Proteomes" id="UP000295484">
    <property type="component" value="Unassembled WGS sequence"/>
</dbReference>